<dbReference type="RefSeq" id="WP_145055283.1">
    <property type="nucleotide sequence ID" value="NZ_CP036433.1"/>
</dbReference>
<gene>
    <name evidence="1" type="ORF">Pla8534_44900</name>
</gene>
<dbReference type="Pfam" id="PF19777">
    <property type="entry name" value="DUF6263"/>
    <property type="match status" value="1"/>
</dbReference>
<dbReference type="EMBL" id="CP036433">
    <property type="protein sequence ID" value="QDU96669.1"/>
    <property type="molecule type" value="Genomic_DNA"/>
</dbReference>
<keyword evidence="2" id="KW-1185">Reference proteome</keyword>
<organism evidence="1 2">
    <name type="scientific">Lignipirellula cremea</name>
    <dbReference type="NCBI Taxonomy" id="2528010"/>
    <lineage>
        <taxon>Bacteria</taxon>
        <taxon>Pseudomonadati</taxon>
        <taxon>Planctomycetota</taxon>
        <taxon>Planctomycetia</taxon>
        <taxon>Pirellulales</taxon>
        <taxon>Pirellulaceae</taxon>
        <taxon>Lignipirellula</taxon>
    </lineage>
</organism>
<protein>
    <submittedName>
        <fullName evidence="1">Uncharacterized protein</fullName>
    </submittedName>
</protein>
<dbReference type="OrthoDB" id="269991at2"/>
<dbReference type="Proteomes" id="UP000317648">
    <property type="component" value="Chromosome"/>
</dbReference>
<evidence type="ECO:0000313" key="2">
    <source>
        <dbReference type="Proteomes" id="UP000317648"/>
    </source>
</evidence>
<name>A0A518DXU7_9BACT</name>
<dbReference type="AlphaFoldDB" id="A0A518DXU7"/>
<sequence>MKIQIISPAALLALLAVLAPGVAQGEQLFRWQLESGQQLAVRSTQSTQVQRVVQGNALKMSLETAIDMQWKVDSVDNDGVASITQTIRRIVLRMNTPEAGAAAYDTASPDQAEGAADQLAAVSALIGASLQVTMTPRGELTTVKLSPQASEAVQRAARAGKLKSLLSAESLAQLLRQSLIVLPEQAVNSGDSWTADAQVASPVGRLQQSNKYTYMGETTVDEMAYDLIEVASTVELRDPPAGGENVPSSGLKVTSQEQTGKLLFDSTAGRFARVEIQQKLTSEKTYRDVVIEMESVAQLVTTFALEP</sequence>
<proteinExistence type="predicted"/>
<reference evidence="1 2" key="1">
    <citation type="submission" date="2019-02" db="EMBL/GenBank/DDBJ databases">
        <title>Deep-cultivation of Planctomycetes and their phenomic and genomic characterization uncovers novel biology.</title>
        <authorList>
            <person name="Wiegand S."/>
            <person name="Jogler M."/>
            <person name="Boedeker C."/>
            <person name="Pinto D."/>
            <person name="Vollmers J."/>
            <person name="Rivas-Marin E."/>
            <person name="Kohn T."/>
            <person name="Peeters S.H."/>
            <person name="Heuer A."/>
            <person name="Rast P."/>
            <person name="Oberbeckmann S."/>
            <person name="Bunk B."/>
            <person name="Jeske O."/>
            <person name="Meyerdierks A."/>
            <person name="Storesund J.E."/>
            <person name="Kallscheuer N."/>
            <person name="Luecker S."/>
            <person name="Lage O.M."/>
            <person name="Pohl T."/>
            <person name="Merkel B.J."/>
            <person name="Hornburger P."/>
            <person name="Mueller R.-W."/>
            <person name="Bruemmer F."/>
            <person name="Labrenz M."/>
            <person name="Spormann A.M."/>
            <person name="Op den Camp H."/>
            <person name="Overmann J."/>
            <person name="Amann R."/>
            <person name="Jetten M.S.M."/>
            <person name="Mascher T."/>
            <person name="Medema M.H."/>
            <person name="Devos D.P."/>
            <person name="Kaster A.-K."/>
            <person name="Ovreas L."/>
            <person name="Rohde M."/>
            <person name="Galperin M.Y."/>
            <person name="Jogler C."/>
        </authorList>
    </citation>
    <scope>NUCLEOTIDE SEQUENCE [LARGE SCALE GENOMIC DNA]</scope>
    <source>
        <strain evidence="1 2">Pla85_3_4</strain>
    </source>
</reference>
<evidence type="ECO:0000313" key="1">
    <source>
        <dbReference type="EMBL" id="QDU96669.1"/>
    </source>
</evidence>
<dbReference type="KEGG" id="lcre:Pla8534_44900"/>
<dbReference type="InterPro" id="IPR046230">
    <property type="entry name" value="DUF6263"/>
</dbReference>
<accession>A0A518DXU7</accession>